<keyword evidence="1" id="KW-0472">Membrane</keyword>
<comment type="caution">
    <text evidence="2">The sequence shown here is derived from an EMBL/GenBank/DDBJ whole genome shotgun (WGS) entry which is preliminary data.</text>
</comment>
<evidence type="ECO:0008006" key="4">
    <source>
        <dbReference type="Google" id="ProtNLM"/>
    </source>
</evidence>
<reference evidence="2 3" key="1">
    <citation type="submission" date="2015-07" db="EMBL/GenBank/DDBJ databases">
        <title>Whole genome sequence of Herpetosiphon geysericola DSM 7119.</title>
        <authorList>
            <person name="Hemp J."/>
            <person name="Ward L.M."/>
            <person name="Pace L.A."/>
            <person name="Fischer W.W."/>
        </authorList>
    </citation>
    <scope>NUCLEOTIDE SEQUENCE [LARGE SCALE GENOMIC DNA]</scope>
    <source>
        <strain evidence="2 3">DSM 7119</strain>
    </source>
</reference>
<evidence type="ECO:0000313" key="2">
    <source>
        <dbReference type="EMBL" id="KPL91633.1"/>
    </source>
</evidence>
<keyword evidence="1" id="KW-1133">Transmembrane helix</keyword>
<keyword evidence="1" id="KW-0812">Transmembrane</keyword>
<evidence type="ECO:0000256" key="1">
    <source>
        <dbReference type="SAM" id="Phobius"/>
    </source>
</evidence>
<gene>
    <name evidence="2" type="ORF">SE18_01135</name>
</gene>
<dbReference type="AlphaFoldDB" id="A0A0P6YDP3"/>
<dbReference type="Proteomes" id="UP000050277">
    <property type="component" value="Unassembled WGS sequence"/>
</dbReference>
<evidence type="ECO:0000313" key="3">
    <source>
        <dbReference type="Proteomes" id="UP000050277"/>
    </source>
</evidence>
<organism evidence="2 3">
    <name type="scientific">Herpetosiphon geysericola</name>
    <dbReference type="NCBI Taxonomy" id="70996"/>
    <lineage>
        <taxon>Bacteria</taxon>
        <taxon>Bacillati</taxon>
        <taxon>Chloroflexota</taxon>
        <taxon>Chloroflexia</taxon>
        <taxon>Herpetosiphonales</taxon>
        <taxon>Herpetosiphonaceae</taxon>
        <taxon>Herpetosiphon</taxon>
    </lineage>
</organism>
<name>A0A0P6YDP3_9CHLR</name>
<sequence>MLMKPITRRIIVLGAIILSGIGSRLVSSGFVLFDNYLGDALYAAMLFMLLLVLAPRLTLAKAALISFGVVVLIELFQLTNIPLAMRSHENSLLRLIAIVLGTTFNGWDLVSYAIGILIFFGYEAYWARVEVAQ</sequence>
<dbReference type="InterPro" id="IPR021257">
    <property type="entry name" value="DUF2809"/>
</dbReference>
<dbReference type="Pfam" id="PF10990">
    <property type="entry name" value="DUF2809"/>
    <property type="match status" value="1"/>
</dbReference>
<feature type="transmembrane region" description="Helical" evidence="1">
    <location>
        <begin position="95"/>
        <end position="120"/>
    </location>
</feature>
<keyword evidence="3" id="KW-1185">Reference proteome</keyword>
<proteinExistence type="predicted"/>
<feature type="transmembrane region" description="Helical" evidence="1">
    <location>
        <begin position="38"/>
        <end position="55"/>
    </location>
</feature>
<feature type="transmembrane region" description="Helical" evidence="1">
    <location>
        <begin position="62"/>
        <end position="83"/>
    </location>
</feature>
<dbReference type="STRING" id="70996.SE18_01135"/>
<accession>A0A0P6YDP3</accession>
<dbReference type="EMBL" id="LGKP01000004">
    <property type="protein sequence ID" value="KPL91633.1"/>
    <property type="molecule type" value="Genomic_DNA"/>
</dbReference>
<protein>
    <recommendedName>
        <fullName evidence="4">DUF2809 domain-containing protein</fullName>
    </recommendedName>
</protein>